<sequence length="70" mass="8322">MGALKFFINDYHFIEKCLKYLVLEKNVIRYFCKNQASMTTPLPFDCNLFKSDTERAVPMVNDLMRQPFHV</sequence>
<dbReference type="Proteomes" id="UP000252100">
    <property type="component" value="Chromosome"/>
</dbReference>
<proteinExistence type="predicted"/>
<dbReference type="EMBL" id="CP031092">
    <property type="protein sequence ID" value="AXF56798.1"/>
    <property type="molecule type" value="Genomic_DNA"/>
</dbReference>
<accession>A0A345C0R7</accession>
<protein>
    <submittedName>
        <fullName evidence="1">Uncharacterized protein</fullName>
    </submittedName>
</protein>
<gene>
    <name evidence="1" type="ORF">DT065_12820</name>
</gene>
<evidence type="ECO:0000313" key="2">
    <source>
        <dbReference type="Proteomes" id="UP000252100"/>
    </source>
</evidence>
<dbReference type="AlphaFoldDB" id="A0A345C0R7"/>
<dbReference type="KEGG" id="rue:DT065_12820"/>
<name>A0A345C0R7_9BACI</name>
<reference evidence="1 2" key="1">
    <citation type="journal article" date="2018" name="J. Microbiol.">
        <title>Salicibibacter kimchii gen. nov., sp. nov., a moderately halophilic and alkalitolerant bacterium in the family Bacillaceae, isolated from kimchi.</title>
        <authorList>
            <person name="Jang J.Y."/>
            <person name="Oh Y.J."/>
            <person name="Lim S.K."/>
            <person name="Park H.K."/>
            <person name="Lee C."/>
            <person name="Kim J.Y."/>
            <person name="Lee M.A."/>
            <person name="Choi H.J."/>
        </authorList>
    </citation>
    <scope>NUCLEOTIDE SEQUENCE [LARGE SCALE GENOMIC DNA]</scope>
    <source>
        <strain evidence="1 2">NKC1-1</strain>
    </source>
</reference>
<keyword evidence="2" id="KW-1185">Reference proteome</keyword>
<evidence type="ECO:0000313" key="1">
    <source>
        <dbReference type="EMBL" id="AXF56798.1"/>
    </source>
</evidence>
<organism evidence="1 2">
    <name type="scientific">Salicibibacter kimchii</name>
    <dbReference type="NCBI Taxonomy" id="2099786"/>
    <lineage>
        <taxon>Bacteria</taxon>
        <taxon>Bacillati</taxon>
        <taxon>Bacillota</taxon>
        <taxon>Bacilli</taxon>
        <taxon>Bacillales</taxon>
        <taxon>Bacillaceae</taxon>
        <taxon>Salicibibacter</taxon>
    </lineage>
</organism>